<gene>
    <name evidence="3" type="ORF">LOD99_16061</name>
</gene>
<dbReference type="Pfam" id="PF02996">
    <property type="entry name" value="Prefoldin"/>
    <property type="match status" value="1"/>
</dbReference>
<evidence type="ECO:0000313" key="4">
    <source>
        <dbReference type="Proteomes" id="UP001165289"/>
    </source>
</evidence>
<reference evidence="3 4" key="1">
    <citation type="journal article" date="2023" name="BMC Biol.">
        <title>The compact genome of the sponge Oopsacas minuta (Hexactinellida) is lacking key metazoan core genes.</title>
        <authorList>
            <person name="Santini S."/>
            <person name="Schenkelaars Q."/>
            <person name="Jourda C."/>
            <person name="Duchesne M."/>
            <person name="Belahbib H."/>
            <person name="Rocher C."/>
            <person name="Selva M."/>
            <person name="Riesgo A."/>
            <person name="Vervoort M."/>
            <person name="Leys S.P."/>
            <person name="Kodjabachian L."/>
            <person name="Le Bivic A."/>
            <person name="Borchiellini C."/>
            <person name="Claverie J.M."/>
            <person name="Renard E."/>
        </authorList>
    </citation>
    <scope>NUCLEOTIDE SEQUENCE [LARGE SCALE GENOMIC DNA]</scope>
    <source>
        <strain evidence="3">SPO-2</strain>
    </source>
</reference>
<dbReference type="EMBL" id="JAKMXF010000133">
    <property type="protein sequence ID" value="KAI6656758.1"/>
    <property type="molecule type" value="Genomic_DNA"/>
</dbReference>
<comment type="caution">
    <text evidence="3">The sequence shown here is derived from an EMBL/GenBank/DDBJ whole genome shotgun (WGS) entry which is preliminary data.</text>
</comment>
<dbReference type="InterPro" id="IPR009053">
    <property type="entry name" value="Prefoldin"/>
</dbReference>
<organism evidence="3 4">
    <name type="scientific">Oopsacas minuta</name>
    <dbReference type="NCBI Taxonomy" id="111878"/>
    <lineage>
        <taxon>Eukaryota</taxon>
        <taxon>Metazoa</taxon>
        <taxon>Porifera</taxon>
        <taxon>Hexactinellida</taxon>
        <taxon>Hexasterophora</taxon>
        <taxon>Lyssacinosida</taxon>
        <taxon>Leucopsacidae</taxon>
        <taxon>Oopsacas</taxon>
    </lineage>
</organism>
<evidence type="ECO:0000256" key="1">
    <source>
        <dbReference type="ARBA" id="ARBA00007666"/>
    </source>
</evidence>
<feature type="coiled-coil region" evidence="2">
    <location>
        <begin position="99"/>
        <end position="126"/>
    </location>
</feature>
<dbReference type="PRINTS" id="PR01502">
    <property type="entry name" value="UXTPROTEIN"/>
</dbReference>
<accession>A0AAV7K6H1</accession>
<dbReference type="InterPro" id="IPR004127">
    <property type="entry name" value="Prefoldin_subunit_alpha"/>
</dbReference>
<dbReference type="GO" id="GO:0003714">
    <property type="term" value="F:transcription corepressor activity"/>
    <property type="evidence" value="ECO:0007669"/>
    <property type="project" value="InterPro"/>
</dbReference>
<dbReference type="Proteomes" id="UP001165289">
    <property type="component" value="Unassembled WGS sequence"/>
</dbReference>
<dbReference type="Gene3D" id="1.10.287.370">
    <property type="match status" value="1"/>
</dbReference>
<name>A0AAV7K6H1_9METZ</name>
<dbReference type="GO" id="GO:0000122">
    <property type="term" value="P:negative regulation of transcription by RNA polymerase II"/>
    <property type="evidence" value="ECO:0007669"/>
    <property type="project" value="InterPro"/>
</dbReference>
<dbReference type="AlphaFoldDB" id="A0AAV7K6H1"/>
<evidence type="ECO:0000256" key="2">
    <source>
        <dbReference type="SAM" id="Coils"/>
    </source>
</evidence>
<dbReference type="SUPFAM" id="SSF46579">
    <property type="entry name" value="Prefoldin"/>
    <property type="match status" value="1"/>
</dbReference>
<evidence type="ECO:0000313" key="3">
    <source>
        <dbReference type="EMBL" id="KAI6656758.1"/>
    </source>
</evidence>
<proteinExistence type="inferred from homology"/>
<protein>
    <submittedName>
        <fullName evidence="3">Protein UXT-like</fullName>
    </submittedName>
</protein>
<dbReference type="CDD" id="cd23158">
    <property type="entry name" value="Prefoldin_UXT"/>
    <property type="match status" value="1"/>
</dbReference>
<feature type="coiled-coil region" evidence="2">
    <location>
        <begin position="17"/>
        <end position="44"/>
    </location>
</feature>
<dbReference type="InterPro" id="IPR003994">
    <property type="entry name" value="UXT"/>
</dbReference>
<sequence>MAKLASTIVTQYETFLNEKLRGDLENLRKQLDCTYQEIAEYLELQLMLVKTSDTANTGFKTRVDIGCNFYVRAQTDPVGRIMICVGLGLFTEMEPREALDFIEKKIKFLEERVTKLKQDSAKVKANIKIVLGILRELQFGSKQSEY</sequence>
<keyword evidence="2" id="KW-0175">Coiled coil</keyword>
<keyword evidence="4" id="KW-1185">Reference proteome</keyword>
<comment type="similarity">
    <text evidence="1">Belongs to the UXT family.</text>
</comment>